<feature type="region of interest" description="Disordered" evidence="1">
    <location>
        <begin position="1"/>
        <end position="29"/>
    </location>
</feature>
<dbReference type="Proteomes" id="UP000583929">
    <property type="component" value="Unassembled WGS sequence"/>
</dbReference>
<feature type="compositionally biased region" description="Low complexity" evidence="1">
    <location>
        <begin position="8"/>
        <end position="29"/>
    </location>
</feature>
<keyword evidence="5" id="KW-1185">Reference proteome</keyword>
<dbReference type="AlphaFoldDB" id="A0A7J6GW76"/>
<protein>
    <submittedName>
        <fullName evidence="3">Uncharacterized protein</fullName>
    </submittedName>
</protein>
<evidence type="ECO:0000313" key="2">
    <source>
        <dbReference type="EMBL" id="KAF4358104.1"/>
    </source>
</evidence>
<organism evidence="3 5">
    <name type="scientific">Cannabis sativa</name>
    <name type="common">Hemp</name>
    <name type="synonym">Marijuana</name>
    <dbReference type="NCBI Taxonomy" id="3483"/>
    <lineage>
        <taxon>Eukaryota</taxon>
        <taxon>Viridiplantae</taxon>
        <taxon>Streptophyta</taxon>
        <taxon>Embryophyta</taxon>
        <taxon>Tracheophyta</taxon>
        <taxon>Spermatophyta</taxon>
        <taxon>Magnoliopsida</taxon>
        <taxon>eudicotyledons</taxon>
        <taxon>Gunneridae</taxon>
        <taxon>Pentapetalae</taxon>
        <taxon>rosids</taxon>
        <taxon>fabids</taxon>
        <taxon>Rosales</taxon>
        <taxon>Cannabaceae</taxon>
        <taxon>Cannabis</taxon>
    </lineage>
</organism>
<evidence type="ECO:0000313" key="5">
    <source>
        <dbReference type="Proteomes" id="UP000583929"/>
    </source>
</evidence>
<sequence length="61" mass="6340">MVRWSKFATIPSTSTHSPSTAPPADASVATTSDVYPWPPAVSAKSLATMAALFFVTQGLVS</sequence>
<dbReference type="Proteomes" id="UP000525078">
    <property type="component" value="Unassembled WGS sequence"/>
</dbReference>
<evidence type="ECO:0000313" key="3">
    <source>
        <dbReference type="EMBL" id="KAF4387173.1"/>
    </source>
</evidence>
<gene>
    <name evidence="2" type="ORF">F8388_009387</name>
    <name evidence="3" type="ORF">G4B88_024745</name>
</gene>
<evidence type="ECO:0000313" key="4">
    <source>
        <dbReference type="Proteomes" id="UP000525078"/>
    </source>
</evidence>
<proteinExistence type="predicted"/>
<dbReference type="EMBL" id="JAATIQ010000080">
    <property type="protein sequence ID" value="KAF4387173.1"/>
    <property type="molecule type" value="Genomic_DNA"/>
</dbReference>
<accession>A0A7J6GW76</accession>
<evidence type="ECO:0000256" key="1">
    <source>
        <dbReference type="SAM" id="MobiDB-lite"/>
    </source>
</evidence>
<comment type="caution">
    <text evidence="3">The sequence shown here is derived from an EMBL/GenBank/DDBJ whole genome shotgun (WGS) entry which is preliminary data.</text>
</comment>
<reference evidence="4 5" key="1">
    <citation type="journal article" date="2020" name="bioRxiv">
        <title>Sequence and annotation of 42 cannabis genomes reveals extensive copy number variation in cannabinoid synthesis and pathogen resistance genes.</title>
        <authorList>
            <person name="Mckernan K.J."/>
            <person name="Helbert Y."/>
            <person name="Kane L.T."/>
            <person name="Ebling H."/>
            <person name="Zhang L."/>
            <person name="Liu B."/>
            <person name="Eaton Z."/>
            <person name="Mclaughlin S."/>
            <person name="Kingan S."/>
            <person name="Baybayan P."/>
            <person name="Concepcion G."/>
            <person name="Jordan M."/>
            <person name="Riva A."/>
            <person name="Barbazuk W."/>
            <person name="Harkins T."/>
        </authorList>
    </citation>
    <scope>NUCLEOTIDE SEQUENCE [LARGE SCALE GENOMIC DNA]</scope>
    <source>
        <strain evidence="4 5">cv. Jamaican Lion 4</strain>
        <strain evidence="3">Father</strain>
        <strain evidence="2">Mother</strain>
        <tissue evidence="3">Leaf</tissue>
    </source>
</reference>
<dbReference type="EMBL" id="JAATIP010000228">
    <property type="protein sequence ID" value="KAF4358104.1"/>
    <property type="molecule type" value="Genomic_DNA"/>
</dbReference>
<name>A0A7J6GW76_CANSA</name>